<feature type="domain" description="Peptidase MA-like" evidence="1">
    <location>
        <begin position="177"/>
        <end position="368"/>
    </location>
</feature>
<accession>A0A1I3TN66</accession>
<sequence length="377" mass="44495">MIGLCQYLLIFLLIWSGFWPYSLEDKTDSLILKIVAQKEQAVNKKDWGVYQSVLDAEKPFYKQEQKRWFEDAIKYIDPGSFRLKVLSLSRKTPHEYQAWIDQSYRKNGKKYAIQYPLRFRYTPMGWKDADLIFHQVKNDFISAYFTDLSLKEEGVLALNVLKKAARILKEKYRWEPKQVEVKLYHQPELFRQSIKLSLPQWAVGWHEANQAIKFIGGVISKEEMASGMVHELIHQMISELTNDNAAYWLQEGAATYYERHLLGTSDNIQIPSIVYSLPELEKIHLESLPSDQAYLYYQSCYRIFDFLIQQYGEKKVKELFSQLAKKAYLDQESDQKQERTVRRTKEAIKEVLGISSEQLEKKWRSSLKKDIDFPKVI</sequence>
<organism evidence="2 3">
    <name type="scientific">Thermoflavimicrobium dichotomicum</name>
    <dbReference type="NCBI Taxonomy" id="46223"/>
    <lineage>
        <taxon>Bacteria</taxon>
        <taxon>Bacillati</taxon>
        <taxon>Bacillota</taxon>
        <taxon>Bacilli</taxon>
        <taxon>Bacillales</taxon>
        <taxon>Thermoactinomycetaceae</taxon>
        <taxon>Thermoflavimicrobium</taxon>
    </lineage>
</organism>
<reference evidence="2 3" key="1">
    <citation type="submission" date="2016-10" db="EMBL/GenBank/DDBJ databases">
        <authorList>
            <person name="de Groot N.N."/>
        </authorList>
    </citation>
    <scope>NUCLEOTIDE SEQUENCE [LARGE SCALE GENOMIC DNA]</scope>
    <source>
        <strain evidence="2 3">DSM 44778</strain>
    </source>
</reference>
<dbReference type="Proteomes" id="UP000199545">
    <property type="component" value="Unassembled WGS sequence"/>
</dbReference>
<evidence type="ECO:0000313" key="3">
    <source>
        <dbReference type="Proteomes" id="UP000199545"/>
    </source>
</evidence>
<evidence type="ECO:0000259" key="1">
    <source>
        <dbReference type="Pfam" id="PF13485"/>
    </source>
</evidence>
<dbReference type="Pfam" id="PF13485">
    <property type="entry name" value="Peptidase_MA_2"/>
    <property type="match status" value="1"/>
</dbReference>
<dbReference type="EMBL" id="FORR01000019">
    <property type="protein sequence ID" value="SFJ72668.1"/>
    <property type="molecule type" value="Genomic_DNA"/>
</dbReference>
<proteinExistence type="predicted"/>
<dbReference type="InterPro" id="IPR039568">
    <property type="entry name" value="Peptidase_MA-like_dom"/>
</dbReference>
<keyword evidence="3" id="KW-1185">Reference proteome</keyword>
<dbReference type="STRING" id="46223.SAMN05421852_1192"/>
<evidence type="ECO:0000313" key="2">
    <source>
        <dbReference type="EMBL" id="SFJ72668.1"/>
    </source>
</evidence>
<dbReference type="RefSeq" id="WP_175482505.1">
    <property type="nucleotide sequence ID" value="NZ_FORR01000019.1"/>
</dbReference>
<protein>
    <submittedName>
        <fullName evidence="2">Peptidase MA superfamily protein</fullName>
    </submittedName>
</protein>
<gene>
    <name evidence="2" type="ORF">SAMN05421852_1192</name>
</gene>
<dbReference type="AlphaFoldDB" id="A0A1I3TN66"/>
<name>A0A1I3TN66_9BACL</name>